<dbReference type="Gene3D" id="3.60.10.10">
    <property type="entry name" value="Endonuclease/exonuclease/phosphatase"/>
    <property type="match status" value="1"/>
</dbReference>
<dbReference type="PANTHER" id="PTHR43142">
    <property type="entry name" value="CARBOXYLIC ESTER HYDROLASE"/>
    <property type="match status" value="1"/>
</dbReference>
<dbReference type="PANTHER" id="PTHR43142:SF1">
    <property type="entry name" value="CARBOXYLIC ESTER HYDROLASE"/>
    <property type="match status" value="1"/>
</dbReference>
<evidence type="ECO:0000256" key="2">
    <source>
        <dbReference type="ARBA" id="ARBA00022487"/>
    </source>
</evidence>
<feature type="domain" description="Carboxylesterase type B" evidence="5">
    <location>
        <begin position="238"/>
        <end position="394"/>
    </location>
</feature>
<keyword evidence="2" id="KW-0719">Serine esterase</keyword>
<dbReference type="InterPro" id="IPR029058">
    <property type="entry name" value="AB_hydrolase_fold"/>
</dbReference>
<evidence type="ECO:0000256" key="1">
    <source>
        <dbReference type="ARBA" id="ARBA00005964"/>
    </source>
</evidence>
<evidence type="ECO:0000313" key="7">
    <source>
        <dbReference type="EMBL" id="KOB56298.1"/>
    </source>
</evidence>
<dbReference type="GO" id="GO:0052689">
    <property type="term" value="F:carboxylic ester hydrolase activity"/>
    <property type="evidence" value="ECO:0007669"/>
    <property type="project" value="UniProtKB-KW"/>
</dbReference>
<feature type="domain" description="Endonuclease/exonuclease/phosphatase" evidence="6">
    <location>
        <begin position="41"/>
        <end position="185"/>
    </location>
</feature>
<reference evidence="7 8" key="1">
    <citation type="journal article" date="2015" name="Genome Biol. Evol.">
        <title>The genome of winter moth (Operophtera brumata) provides a genomic perspective on sexual dimorphism and phenology.</title>
        <authorList>
            <person name="Derks M.F."/>
            <person name="Smit S."/>
            <person name="Salis L."/>
            <person name="Schijlen E."/>
            <person name="Bossers A."/>
            <person name="Mateman C."/>
            <person name="Pijl A.S."/>
            <person name="de Ridder D."/>
            <person name="Groenen M.A."/>
            <person name="Visser M.E."/>
            <person name="Megens H.J."/>
        </authorList>
    </citation>
    <scope>NUCLEOTIDE SEQUENCE [LARGE SCALE GENOMIC DNA]</scope>
    <source>
        <strain evidence="7">WM2013NL</strain>
        <tissue evidence="7">Head and thorax</tissue>
    </source>
</reference>
<dbReference type="SUPFAM" id="SSF56219">
    <property type="entry name" value="DNase I-like"/>
    <property type="match status" value="1"/>
</dbReference>
<name>A0A0L7K496_OPEBR</name>
<dbReference type="Gene3D" id="3.40.50.1820">
    <property type="entry name" value="alpha/beta hydrolase"/>
    <property type="match status" value="1"/>
</dbReference>
<accession>A0A0L7K496</accession>
<dbReference type="STRING" id="104452.A0A0L7K496"/>
<feature type="non-terminal residue" evidence="7">
    <location>
        <position position="394"/>
    </location>
</feature>
<evidence type="ECO:0000313" key="8">
    <source>
        <dbReference type="Proteomes" id="UP000037510"/>
    </source>
</evidence>
<comment type="similarity">
    <text evidence="1">Belongs to the type-B carboxylesterase/lipase family.</text>
</comment>
<proteinExistence type="inferred from homology"/>
<dbReference type="AlphaFoldDB" id="A0A0L7K496"/>
<dbReference type="InterPro" id="IPR005135">
    <property type="entry name" value="Endo/exonuclease/phosphatase"/>
</dbReference>
<dbReference type="InterPro" id="IPR002018">
    <property type="entry name" value="CarbesteraseB"/>
</dbReference>
<organism evidence="7 8">
    <name type="scientific">Operophtera brumata</name>
    <name type="common">Winter moth</name>
    <name type="synonym">Phalaena brumata</name>
    <dbReference type="NCBI Taxonomy" id="104452"/>
    <lineage>
        <taxon>Eukaryota</taxon>
        <taxon>Metazoa</taxon>
        <taxon>Ecdysozoa</taxon>
        <taxon>Arthropoda</taxon>
        <taxon>Hexapoda</taxon>
        <taxon>Insecta</taxon>
        <taxon>Pterygota</taxon>
        <taxon>Neoptera</taxon>
        <taxon>Endopterygota</taxon>
        <taxon>Lepidoptera</taxon>
        <taxon>Glossata</taxon>
        <taxon>Ditrysia</taxon>
        <taxon>Geometroidea</taxon>
        <taxon>Geometridae</taxon>
        <taxon>Larentiinae</taxon>
        <taxon>Operophtera</taxon>
    </lineage>
</organism>
<keyword evidence="3" id="KW-0378">Hydrolase</keyword>
<dbReference type="Pfam" id="PF03372">
    <property type="entry name" value="Exo_endo_phos"/>
    <property type="match status" value="1"/>
</dbReference>
<evidence type="ECO:0000259" key="5">
    <source>
        <dbReference type="Pfam" id="PF00135"/>
    </source>
</evidence>
<evidence type="ECO:0000256" key="4">
    <source>
        <dbReference type="ARBA" id="ARBA00023180"/>
    </source>
</evidence>
<dbReference type="Proteomes" id="UP000037510">
    <property type="component" value="Unassembled WGS sequence"/>
</dbReference>
<protein>
    <submittedName>
        <fullName evidence="7">Carboxylesterase CXE23</fullName>
    </submittedName>
</protein>
<sequence>MALLSISNDIDETVAIECHTFESPELCNKFLKSTNYNLKILSFNVRSIQCNFDKFAISLQRIDSDVDVIVLTECWLSEDSIIDCLPGYNAFRSVTQMNKSGGVVTYVKSTYTTVVSFPVIKDADSMLVTINENIAVLGIYRSPSTASIEPLINSLDIVLDSLRSISVLLVTGDLNIDICNPSKNQVPDYLCLMASHSLLPAISMPTRSKACYDHIFIKCPSKSSGLVCKSSITDHDIDDPIVTVKQGQLQGSILKLLNDSPYFSFKGIPYAQPPVGDLRFKAPLPPTPWSGIRNATEHGSYCTQYDMNTNQILNGSEDCLFLNVYTKSLHPHAKIPVMVYIHGGAFMSGSGDTDTYGPEFLIQHDVILVTMNYRLEVLGFLCLDTPEVPGNAGM</sequence>
<gene>
    <name evidence="7" type="ORF">OBRU01_25836</name>
</gene>
<dbReference type="Pfam" id="PF00135">
    <property type="entry name" value="COesterase"/>
    <property type="match status" value="1"/>
</dbReference>
<dbReference type="InterPro" id="IPR036691">
    <property type="entry name" value="Endo/exonu/phosph_ase_sf"/>
</dbReference>
<dbReference type="SUPFAM" id="SSF53474">
    <property type="entry name" value="alpha/beta-Hydrolases"/>
    <property type="match status" value="1"/>
</dbReference>
<evidence type="ECO:0000256" key="3">
    <source>
        <dbReference type="ARBA" id="ARBA00022801"/>
    </source>
</evidence>
<keyword evidence="4" id="KW-0325">Glycoprotein</keyword>
<keyword evidence="8" id="KW-1185">Reference proteome</keyword>
<comment type="caution">
    <text evidence="7">The sequence shown here is derived from an EMBL/GenBank/DDBJ whole genome shotgun (WGS) entry which is preliminary data.</text>
</comment>
<evidence type="ECO:0000259" key="6">
    <source>
        <dbReference type="Pfam" id="PF03372"/>
    </source>
</evidence>
<dbReference type="EMBL" id="JTDY01011461">
    <property type="protein sequence ID" value="KOB56298.1"/>
    <property type="molecule type" value="Genomic_DNA"/>
</dbReference>